<protein>
    <submittedName>
        <fullName evidence="2">Uncharacterized protein</fullName>
    </submittedName>
</protein>
<comment type="caution">
    <text evidence="2">The sequence shown here is derived from an EMBL/GenBank/DDBJ whole genome shotgun (WGS) entry which is preliminary data.</text>
</comment>
<gene>
    <name evidence="2" type="ORF">V5O48_006722</name>
</gene>
<name>A0ABR3FIR0_9AGAR</name>
<sequence>MEKTTTVTTIQEAVTAPCPTSLSIECPHAANIPALDLHHVLDSDPGLPEPEMDARVGTLFNVPPFLRRVAENSQPRLSSRHNVPPLLRKINVKYGGVDSPTVLCPSLKRQLTEEENAEPQPPAKRGRGRPRKVTTGPEVKRRRHVEVKEKVVPKRASPRLAAKKEKTTAPAGSAEEEEDQEETK</sequence>
<accession>A0ABR3FIR0</accession>
<evidence type="ECO:0000256" key="1">
    <source>
        <dbReference type="SAM" id="MobiDB-lite"/>
    </source>
</evidence>
<dbReference type="EMBL" id="JBAHYK010000322">
    <property type="protein sequence ID" value="KAL0575257.1"/>
    <property type="molecule type" value="Genomic_DNA"/>
</dbReference>
<feature type="region of interest" description="Disordered" evidence="1">
    <location>
        <begin position="110"/>
        <end position="184"/>
    </location>
</feature>
<reference evidence="2 3" key="1">
    <citation type="submission" date="2024-02" db="EMBL/GenBank/DDBJ databases">
        <title>A draft genome for the cacao thread blight pathogen Marasmius crinis-equi.</title>
        <authorList>
            <person name="Cohen S.P."/>
            <person name="Baruah I.K."/>
            <person name="Amoako-Attah I."/>
            <person name="Bukari Y."/>
            <person name="Meinhardt L.W."/>
            <person name="Bailey B.A."/>
        </authorList>
    </citation>
    <scope>NUCLEOTIDE SEQUENCE [LARGE SCALE GENOMIC DNA]</scope>
    <source>
        <strain evidence="2 3">GH-76</strain>
    </source>
</reference>
<evidence type="ECO:0000313" key="3">
    <source>
        <dbReference type="Proteomes" id="UP001465976"/>
    </source>
</evidence>
<feature type="compositionally biased region" description="Acidic residues" evidence="1">
    <location>
        <begin position="174"/>
        <end position="184"/>
    </location>
</feature>
<evidence type="ECO:0000313" key="2">
    <source>
        <dbReference type="EMBL" id="KAL0575257.1"/>
    </source>
</evidence>
<organism evidence="2 3">
    <name type="scientific">Marasmius crinis-equi</name>
    <dbReference type="NCBI Taxonomy" id="585013"/>
    <lineage>
        <taxon>Eukaryota</taxon>
        <taxon>Fungi</taxon>
        <taxon>Dikarya</taxon>
        <taxon>Basidiomycota</taxon>
        <taxon>Agaricomycotina</taxon>
        <taxon>Agaricomycetes</taxon>
        <taxon>Agaricomycetidae</taxon>
        <taxon>Agaricales</taxon>
        <taxon>Marasmiineae</taxon>
        <taxon>Marasmiaceae</taxon>
        <taxon>Marasmius</taxon>
    </lineage>
</organism>
<proteinExistence type="predicted"/>
<keyword evidence="3" id="KW-1185">Reference proteome</keyword>
<dbReference type="Proteomes" id="UP001465976">
    <property type="component" value="Unassembled WGS sequence"/>
</dbReference>